<feature type="domain" description="Aminoglycoside phosphotransferase" evidence="1">
    <location>
        <begin position="25"/>
        <end position="216"/>
    </location>
</feature>
<dbReference type="AlphaFoldDB" id="A0A2M9Q9L5"/>
<organism evidence="2 3">
    <name type="scientific">Lysinibacillus xylanilyticus</name>
    <dbReference type="NCBI Taxonomy" id="582475"/>
    <lineage>
        <taxon>Bacteria</taxon>
        <taxon>Bacillati</taxon>
        <taxon>Bacillota</taxon>
        <taxon>Bacilli</taxon>
        <taxon>Bacillales</taxon>
        <taxon>Bacillaceae</taxon>
        <taxon>Lysinibacillus</taxon>
    </lineage>
</organism>
<dbReference type="Gene3D" id="3.90.1200.10">
    <property type="match status" value="1"/>
</dbReference>
<evidence type="ECO:0000313" key="2">
    <source>
        <dbReference type="EMBL" id="PJO44764.1"/>
    </source>
</evidence>
<comment type="caution">
    <text evidence="2">The sequence shown here is derived from an EMBL/GenBank/DDBJ whole genome shotgun (WGS) entry which is preliminary data.</text>
</comment>
<evidence type="ECO:0000259" key="1">
    <source>
        <dbReference type="Pfam" id="PF01636"/>
    </source>
</evidence>
<dbReference type="Gene3D" id="3.30.200.20">
    <property type="entry name" value="Phosphorylase Kinase, domain 1"/>
    <property type="match status" value="1"/>
</dbReference>
<dbReference type="Proteomes" id="UP000232101">
    <property type="component" value="Unassembled WGS sequence"/>
</dbReference>
<accession>A0A2M9Q9L5</accession>
<protein>
    <recommendedName>
        <fullName evidence="1">Aminoglycoside phosphotransferase domain-containing protein</fullName>
    </recommendedName>
</protein>
<dbReference type="InterPro" id="IPR002575">
    <property type="entry name" value="Aminoglycoside_PTrfase"/>
</dbReference>
<dbReference type="SUPFAM" id="SSF56112">
    <property type="entry name" value="Protein kinase-like (PK-like)"/>
    <property type="match status" value="1"/>
</dbReference>
<reference evidence="2 3" key="1">
    <citation type="submission" date="2017-11" db="EMBL/GenBank/DDBJ databases">
        <title>Bacterial isolate from king chilli rhizosphere.</title>
        <authorList>
            <person name="Takhelmayum P."/>
            <person name="Sarangthem I."/>
        </authorList>
    </citation>
    <scope>NUCLEOTIDE SEQUENCE [LARGE SCALE GENOMIC DNA]</scope>
    <source>
        <strain evidence="3">t26</strain>
    </source>
</reference>
<sequence>MGSVILKELIKRQLKNKYGIFSPIRLTGGYTNTTYLLDGTHPLLVVKVANTFSQDIYNEINCLKLIQETGIAPKFYELLETNDNQITVMEYREGKNGQAIFDDNGVEKIKELYKSLGKSLAKNIHSKKYNFSSNGIKECDLHAIKMSLDFVPEELKRKSKVILQKINDSKMDWVLTHGDYGMHNVLYTEDNVLTVLDWEWSEWANPLNDVGWVCWFTKLHYHKQADSLNSVFIEQYKTNNPIFLSSETLKGYCVYKVWKILHKIKNAPLEVQQEWIRRLEWTIETDIFDFIN</sequence>
<dbReference type="InterPro" id="IPR051678">
    <property type="entry name" value="AGP_Transferase"/>
</dbReference>
<dbReference type="PANTHER" id="PTHR21310">
    <property type="entry name" value="AMINOGLYCOSIDE PHOSPHOTRANSFERASE-RELATED-RELATED"/>
    <property type="match status" value="1"/>
</dbReference>
<dbReference type="Pfam" id="PF01636">
    <property type="entry name" value="APH"/>
    <property type="match status" value="1"/>
</dbReference>
<proteinExistence type="predicted"/>
<dbReference type="InterPro" id="IPR011009">
    <property type="entry name" value="Kinase-like_dom_sf"/>
</dbReference>
<name>A0A2M9Q9L5_9BACI</name>
<gene>
    <name evidence="2" type="ORF">CWD94_05375</name>
</gene>
<dbReference type="EMBL" id="PHQY01000324">
    <property type="protein sequence ID" value="PJO44764.1"/>
    <property type="molecule type" value="Genomic_DNA"/>
</dbReference>
<evidence type="ECO:0000313" key="3">
    <source>
        <dbReference type="Proteomes" id="UP000232101"/>
    </source>
</evidence>